<dbReference type="Proteomes" id="UP000664800">
    <property type="component" value="Unassembled WGS sequence"/>
</dbReference>
<dbReference type="RefSeq" id="WP_276732293.1">
    <property type="nucleotide sequence ID" value="NZ_JAFKMR010000032.1"/>
</dbReference>
<comment type="caution">
    <text evidence="1">The sequence shown here is derived from an EMBL/GenBank/DDBJ whole genome shotgun (WGS) entry which is preliminary data.</text>
</comment>
<dbReference type="AlphaFoldDB" id="A0A8I1MXD4"/>
<protein>
    <submittedName>
        <fullName evidence="1">Uncharacterized protein</fullName>
    </submittedName>
</protein>
<name>A0A8I1MXD4_THIA3</name>
<dbReference type="EMBL" id="JAFKMR010000032">
    <property type="protein sequence ID" value="MBN8745500.1"/>
    <property type="molecule type" value="Genomic_DNA"/>
</dbReference>
<organism evidence="1 2">
    <name type="scientific">Thiomonas arsenitoxydans (strain DSM 22701 / CIP 110005 / 3As)</name>
    <dbReference type="NCBI Taxonomy" id="426114"/>
    <lineage>
        <taxon>Bacteria</taxon>
        <taxon>Pseudomonadati</taxon>
        <taxon>Pseudomonadota</taxon>
        <taxon>Betaproteobacteria</taxon>
        <taxon>Burkholderiales</taxon>
        <taxon>Thiomonas</taxon>
    </lineage>
</organism>
<evidence type="ECO:0000313" key="1">
    <source>
        <dbReference type="EMBL" id="MBN8745500.1"/>
    </source>
</evidence>
<evidence type="ECO:0000313" key="2">
    <source>
        <dbReference type="Proteomes" id="UP000664800"/>
    </source>
</evidence>
<accession>A0A8I1MXD4</accession>
<proteinExistence type="predicted"/>
<gene>
    <name evidence="1" type="ORF">J0I24_14540</name>
</gene>
<reference evidence="1" key="1">
    <citation type="submission" date="2021-02" db="EMBL/GenBank/DDBJ databases">
        <title>Thiocyanate and organic carbon inputs drive convergent selection for specific autotrophic Afipia and Thiobacillus strains within complex microbiomes.</title>
        <authorList>
            <person name="Huddy R.J."/>
            <person name="Sachdeva R."/>
            <person name="Kadzinga F."/>
            <person name="Kantor R.S."/>
            <person name="Harrison S.T.L."/>
            <person name="Banfield J.F."/>
        </authorList>
    </citation>
    <scope>NUCLEOTIDE SEQUENCE</scope>
    <source>
        <strain evidence="1">SCN18_13_7_16_R3_B_64_19</strain>
    </source>
</reference>
<sequence length="71" mass="7743">MLRPVQLPQIFGRGAICGPVAGLRAVWHHSRSPQTDRRACGFLWLWRLAQQGKEKLKGKAGHGATLATIAA</sequence>